<dbReference type="OrthoDB" id="5858503at2759"/>
<reference evidence="7 8" key="2">
    <citation type="submission" date="2018-11" db="EMBL/GenBank/DDBJ databases">
        <authorList>
            <consortium name="Pathogen Informatics"/>
        </authorList>
    </citation>
    <scope>NUCLEOTIDE SEQUENCE [LARGE SCALE GENOMIC DNA]</scope>
    <source>
        <strain evidence="7 8">MHpl1</strain>
    </source>
</reference>
<gene>
    <name evidence="7" type="ORF">HPLM_LOCUS17905</name>
</gene>
<evidence type="ECO:0000256" key="4">
    <source>
        <dbReference type="ARBA" id="ARBA00022989"/>
    </source>
</evidence>
<feature type="transmembrane region" description="Helical" evidence="6">
    <location>
        <begin position="131"/>
        <end position="157"/>
    </location>
</feature>
<organism evidence="9">
    <name type="scientific">Haemonchus placei</name>
    <name type="common">Barber's pole worm</name>
    <dbReference type="NCBI Taxonomy" id="6290"/>
    <lineage>
        <taxon>Eukaryota</taxon>
        <taxon>Metazoa</taxon>
        <taxon>Ecdysozoa</taxon>
        <taxon>Nematoda</taxon>
        <taxon>Chromadorea</taxon>
        <taxon>Rhabditida</taxon>
        <taxon>Rhabditina</taxon>
        <taxon>Rhabditomorpha</taxon>
        <taxon>Strongyloidea</taxon>
        <taxon>Trichostrongylidae</taxon>
        <taxon>Haemonchus</taxon>
    </lineage>
</organism>
<dbReference type="WBParaSite" id="HPLM_0001791301-mRNA-1">
    <property type="protein sequence ID" value="HPLM_0001791301-mRNA-1"/>
    <property type="gene ID" value="HPLM_0001791301"/>
</dbReference>
<evidence type="ECO:0000256" key="2">
    <source>
        <dbReference type="ARBA" id="ARBA00009166"/>
    </source>
</evidence>
<feature type="transmembrane region" description="Helical" evidence="6">
    <location>
        <begin position="85"/>
        <end position="102"/>
    </location>
</feature>
<dbReference type="GO" id="GO:0016020">
    <property type="term" value="C:membrane"/>
    <property type="evidence" value="ECO:0007669"/>
    <property type="project" value="UniProtKB-SubCell"/>
</dbReference>
<dbReference type="InterPro" id="IPR050920">
    <property type="entry name" value="Nematode_rcpt-like_delta"/>
</dbReference>
<keyword evidence="8" id="KW-1185">Reference proteome</keyword>
<dbReference type="Pfam" id="PF10317">
    <property type="entry name" value="7TM_GPCR_Srd"/>
    <property type="match status" value="1"/>
</dbReference>
<evidence type="ECO:0000256" key="6">
    <source>
        <dbReference type="SAM" id="Phobius"/>
    </source>
</evidence>
<dbReference type="AlphaFoldDB" id="A0A0N4X0V3"/>
<dbReference type="OMA" id="KIVIVEY"/>
<evidence type="ECO:0000256" key="3">
    <source>
        <dbReference type="ARBA" id="ARBA00022692"/>
    </source>
</evidence>
<evidence type="ECO:0000256" key="5">
    <source>
        <dbReference type="ARBA" id="ARBA00023136"/>
    </source>
</evidence>
<evidence type="ECO:0000313" key="8">
    <source>
        <dbReference type="Proteomes" id="UP000268014"/>
    </source>
</evidence>
<proteinExistence type="inferred from homology"/>
<dbReference type="PANTHER" id="PTHR22945">
    <property type="entry name" value="SERPENTINE RECEPTOR, CLASS D DELTA"/>
    <property type="match status" value="1"/>
</dbReference>
<dbReference type="PANTHER" id="PTHR22945:SF40">
    <property type="entry name" value="SERPENTINE RECEPTOR, CLASS D (DELTA)-RELATED"/>
    <property type="match status" value="1"/>
</dbReference>
<accession>A0A0N4X0V3</accession>
<protein>
    <submittedName>
        <fullName evidence="9">G protein-coupled receptor</fullName>
    </submittedName>
</protein>
<evidence type="ECO:0000313" key="9">
    <source>
        <dbReference type="WBParaSite" id="HPLM_0001791301-mRNA-1"/>
    </source>
</evidence>
<keyword evidence="3 6" id="KW-0812">Transmembrane</keyword>
<keyword evidence="5 6" id="KW-0472">Membrane</keyword>
<dbReference type="InterPro" id="IPR019428">
    <property type="entry name" value="7TM_GPCR_serpentine_rcpt_Str"/>
</dbReference>
<sequence length="231" mass="25613">MLINISTTQILVALTAAFLQGRIISTTSTAAILSEGPSSIFGPTTCLASYNIFSALTSYVELLIVHTMFCRYRMLQMKGMKTTEMFLSFAMLVCYAPLATTLPPPTGYVNHFQVLSQLKAASSEWPINADVIFQALTAQAMVPILCFVPIALLGILSRVSESKIVIVEYLFLALAALPCAVDPLIAIYFVPLYRTWVLGKLRKQKRFMIFDSVLDISFHKYQLVLIVSQIP</sequence>
<feature type="transmembrane region" description="Helical" evidence="6">
    <location>
        <begin position="169"/>
        <end position="190"/>
    </location>
</feature>
<reference evidence="9" key="1">
    <citation type="submission" date="2017-02" db="UniProtKB">
        <authorList>
            <consortium name="WormBaseParasite"/>
        </authorList>
    </citation>
    <scope>IDENTIFICATION</scope>
</reference>
<feature type="transmembrane region" description="Helical" evidence="6">
    <location>
        <begin position="40"/>
        <end position="64"/>
    </location>
</feature>
<comment type="similarity">
    <text evidence="2">Belongs to the nematode receptor-like protein srd family.</text>
</comment>
<dbReference type="InterPro" id="IPR019421">
    <property type="entry name" value="7TM_GPCR_serpentine_rcpt_Srd"/>
</dbReference>
<dbReference type="Pfam" id="PF10326">
    <property type="entry name" value="7TM_GPCR_Str"/>
    <property type="match status" value="1"/>
</dbReference>
<evidence type="ECO:0000313" key="7">
    <source>
        <dbReference type="EMBL" id="VDO67632.1"/>
    </source>
</evidence>
<dbReference type="EMBL" id="UZAF01020221">
    <property type="protein sequence ID" value="VDO67632.1"/>
    <property type="molecule type" value="Genomic_DNA"/>
</dbReference>
<evidence type="ECO:0000256" key="1">
    <source>
        <dbReference type="ARBA" id="ARBA00004141"/>
    </source>
</evidence>
<keyword evidence="4 6" id="KW-1133">Transmembrane helix</keyword>
<name>A0A0N4X0V3_HAEPC</name>
<comment type="subcellular location">
    <subcellularLocation>
        <location evidence="1">Membrane</location>
        <topology evidence="1">Multi-pass membrane protein</topology>
    </subcellularLocation>
</comment>
<dbReference type="Proteomes" id="UP000268014">
    <property type="component" value="Unassembled WGS sequence"/>
</dbReference>